<dbReference type="GO" id="GO:0005739">
    <property type="term" value="C:mitochondrion"/>
    <property type="evidence" value="ECO:0007669"/>
    <property type="project" value="TreeGrafter"/>
</dbReference>
<evidence type="ECO:0000256" key="7">
    <source>
        <dbReference type="SAM" id="MobiDB-lite"/>
    </source>
</evidence>
<feature type="domain" description="Peptidase M16 C-terminal" evidence="8">
    <location>
        <begin position="10"/>
        <end position="179"/>
    </location>
</feature>
<evidence type="ECO:0000256" key="3">
    <source>
        <dbReference type="ARBA" id="ARBA00022723"/>
    </source>
</evidence>
<dbReference type="InterPro" id="IPR011249">
    <property type="entry name" value="Metalloenz_LuxS/M16"/>
</dbReference>
<dbReference type="Pfam" id="PF22456">
    <property type="entry name" value="PqqF-like_C_4"/>
    <property type="match status" value="1"/>
</dbReference>
<evidence type="ECO:0000256" key="1">
    <source>
        <dbReference type="ARBA" id="ARBA00007261"/>
    </source>
</evidence>
<dbReference type="InterPro" id="IPR050626">
    <property type="entry name" value="Peptidase_M16"/>
</dbReference>
<keyword evidence="6" id="KW-0482">Metalloprotease</keyword>
<comment type="similarity">
    <text evidence="1">Belongs to the peptidase M16 family.</text>
</comment>
<feature type="domain" description="Coenzyme PQQ synthesis protein F-like C-terminal lobe" evidence="10">
    <location>
        <begin position="583"/>
        <end position="681"/>
    </location>
</feature>
<accession>A0A1I7ZZB9</accession>
<feature type="region of interest" description="Disordered" evidence="7">
    <location>
        <begin position="776"/>
        <end position="796"/>
    </location>
</feature>
<dbReference type="InterPro" id="IPR032632">
    <property type="entry name" value="Peptidase_M16_M"/>
</dbReference>
<dbReference type="InterPro" id="IPR054734">
    <property type="entry name" value="PqqF-like_C_4"/>
</dbReference>
<organism evidence="11 12">
    <name type="scientific">Steinernema glaseri</name>
    <dbReference type="NCBI Taxonomy" id="37863"/>
    <lineage>
        <taxon>Eukaryota</taxon>
        <taxon>Metazoa</taxon>
        <taxon>Ecdysozoa</taxon>
        <taxon>Nematoda</taxon>
        <taxon>Chromadorea</taxon>
        <taxon>Rhabditida</taxon>
        <taxon>Tylenchina</taxon>
        <taxon>Panagrolaimomorpha</taxon>
        <taxon>Strongyloidoidea</taxon>
        <taxon>Steinernematidae</taxon>
        <taxon>Steinernema</taxon>
    </lineage>
</organism>
<dbReference type="GO" id="GO:0043171">
    <property type="term" value="P:peptide catabolic process"/>
    <property type="evidence" value="ECO:0007669"/>
    <property type="project" value="TreeGrafter"/>
</dbReference>
<keyword evidence="3" id="KW-0479">Metal-binding</keyword>
<keyword evidence="11" id="KW-1185">Reference proteome</keyword>
<evidence type="ECO:0000256" key="6">
    <source>
        <dbReference type="ARBA" id="ARBA00023049"/>
    </source>
</evidence>
<evidence type="ECO:0000256" key="5">
    <source>
        <dbReference type="ARBA" id="ARBA00022833"/>
    </source>
</evidence>
<dbReference type="WBParaSite" id="L893_g31282.t2">
    <property type="protein sequence ID" value="L893_g31282.t2"/>
    <property type="gene ID" value="L893_g31282"/>
</dbReference>
<sequence length="796" mass="91646">MTPTTPPTLWPFHDTYYSSNIMACCILGKESLDELEKLAMGLNFGDIQNKNFKPKTWEEHCYGPEELGWRVDVVPVKDIRQLHLVFAVDDYKSFYKFQPGHYVSHLIGHEGKGSLLSELKRRGWATGLSTGPRTVARGIGFFDVQVELSEEGLKHAEDVIELIFHEIGTVKSAGAQKWIQDEIAGLGEIRFRFKDKETPLSYVTSLSGALQDVPFEDVLSHNSLVEKYDPELIERLIGQLTPQNMNYYVITKKTADLENLTSEEHYGTQYKKTKLNDGLIKKWEKAMVTPFESMFLPEKNEYIPSKFDLRPREEVKVEQPRLVRDDKIARVWYLQDDEFKLPKAQVHISMTLPTMASDPLNTLLSALYVMCFEDAISEEIYNPLLAGMKETVDITMKGLRLNFAGYDEKLHVFVADLVRKLVSYKADEKRFHLMMDRLIRNLKNFEQGQPYAQSQYYLNLLLAEKGWTKAQLLAVSEIVNMEMVNDFIPQIWKALHLELFAHGNLSEDEAKSLTDELLDVINESNSFVRPLFSNEMELIREMKIAEGTSHIYEHDQGTHANSCVDLVLQTGVQETRNNMLLELLVQIAQEPAYNVLRTTEQLGYIVHTGARRSNGAQSLEIIVQGSYDPKYMEERIEAFLTSFRETIEVMKDEDYQRNVNALANRRLEKPKTLRALSNRYWREIEARLYSFNRSDVEVQDLRKITKEELLKFYDEKIMAGSDKRQKLSIRVRSTVKGEVPEENGKVASEKQDGIVVKDIERFKALLSIYPWPKPAVELPSAGADSLSTTFKEQERK</sequence>
<evidence type="ECO:0000313" key="11">
    <source>
        <dbReference type="Proteomes" id="UP000095287"/>
    </source>
</evidence>
<keyword evidence="4" id="KW-0378">Hydrolase</keyword>
<dbReference type="FunFam" id="3.30.830.10:FF:000003">
    <property type="entry name" value="Insulin-degrading enzyme"/>
    <property type="match status" value="1"/>
</dbReference>
<feature type="domain" description="Peptidase M16 middle/third" evidence="9">
    <location>
        <begin position="191"/>
        <end position="474"/>
    </location>
</feature>
<dbReference type="Pfam" id="PF16187">
    <property type="entry name" value="Peptidase_M16_M"/>
    <property type="match status" value="1"/>
</dbReference>
<dbReference type="Gene3D" id="3.30.830.10">
    <property type="entry name" value="Metalloenzyme, LuxS/M16 peptidase-like"/>
    <property type="match status" value="4"/>
</dbReference>
<dbReference type="Pfam" id="PF05193">
    <property type="entry name" value="Peptidase_M16_C"/>
    <property type="match status" value="1"/>
</dbReference>
<evidence type="ECO:0000259" key="9">
    <source>
        <dbReference type="Pfam" id="PF16187"/>
    </source>
</evidence>
<evidence type="ECO:0000256" key="2">
    <source>
        <dbReference type="ARBA" id="ARBA00022670"/>
    </source>
</evidence>
<keyword evidence="2" id="KW-0645">Protease</keyword>
<evidence type="ECO:0000256" key="4">
    <source>
        <dbReference type="ARBA" id="ARBA00022801"/>
    </source>
</evidence>
<dbReference type="GO" id="GO:0051603">
    <property type="term" value="P:proteolysis involved in protein catabolic process"/>
    <property type="evidence" value="ECO:0007669"/>
    <property type="project" value="TreeGrafter"/>
</dbReference>
<protein>
    <submittedName>
        <fullName evidence="12">Insulin-degrading enzyme</fullName>
    </submittedName>
</protein>
<dbReference type="SUPFAM" id="SSF63411">
    <property type="entry name" value="LuxS/MPP-like metallohydrolase"/>
    <property type="match status" value="4"/>
</dbReference>
<dbReference type="PANTHER" id="PTHR43690">
    <property type="entry name" value="NARDILYSIN"/>
    <property type="match status" value="1"/>
</dbReference>
<dbReference type="FunFam" id="3.30.830.10:FF:000005">
    <property type="entry name" value="nardilysin isoform X1"/>
    <property type="match status" value="1"/>
</dbReference>
<dbReference type="Proteomes" id="UP000095287">
    <property type="component" value="Unplaced"/>
</dbReference>
<dbReference type="GO" id="GO:0004222">
    <property type="term" value="F:metalloendopeptidase activity"/>
    <property type="evidence" value="ECO:0007669"/>
    <property type="project" value="TreeGrafter"/>
</dbReference>
<dbReference type="GO" id="GO:0046872">
    <property type="term" value="F:metal ion binding"/>
    <property type="evidence" value="ECO:0007669"/>
    <property type="project" value="UniProtKB-KW"/>
</dbReference>
<dbReference type="PANTHER" id="PTHR43690:SF18">
    <property type="entry name" value="INSULIN-DEGRADING ENZYME-RELATED"/>
    <property type="match status" value="1"/>
</dbReference>
<reference evidence="12" key="1">
    <citation type="submission" date="2016-11" db="UniProtKB">
        <authorList>
            <consortium name="WormBaseParasite"/>
        </authorList>
    </citation>
    <scope>IDENTIFICATION</scope>
</reference>
<dbReference type="InterPro" id="IPR007863">
    <property type="entry name" value="Peptidase_M16_C"/>
</dbReference>
<dbReference type="GO" id="GO:0005829">
    <property type="term" value="C:cytosol"/>
    <property type="evidence" value="ECO:0007669"/>
    <property type="project" value="TreeGrafter"/>
</dbReference>
<dbReference type="AlphaFoldDB" id="A0A1I7ZZB9"/>
<evidence type="ECO:0000259" key="8">
    <source>
        <dbReference type="Pfam" id="PF05193"/>
    </source>
</evidence>
<evidence type="ECO:0000313" key="12">
    <source>
        <dbReference type="WBParaSite" id="L893_g31282.t2"/>
    </source>
</evidence>
<keyword evidence="5" id="KW-0862">Zinc</keyword>
<evidence type="ECO:0000259" key="10">
    <source>
        <dbReference type="Pfam" id="PF22456"/>
    </source>
</evidence>
<name>A0A1I7ZZB9_9BILA</name>
<proteinExistence type="inferred from homology"/>